<feature type="compositionally biased region" description="Basic and acidic residues" evidence="14">
    <location>
        <begin position="140"/>
        <end position="158"/>
    </location>
</feature>
<protein>
    <recommendedName>
        <fullName evidence="13">Crossover junction endonuclease MUS81</fullName>
        <ecNumber evidence="13">3.1.22.-</ecNumber>
    </recommendedName>
</protein>
<keyword evidence="8 13" id="KW-0378">Hydrolase</keyword>
<name>A0A4Z2BPI5_9TELE</name>
<keyword evidence="7 13" id="KW-0227">DNA damage</keyword>
<comment type="cofactor">
    <cofactor evidence="1 13">
        <name>Mg(2+)</name>
        <dbReference type="ChEBI" id="CHEBI:18420"/>
    </cofactor>
</comment>
<dbReference type="EMBL" id="SWLE01000012">
    <property type="protein sequence ID" value="TNM93717.1"/>
    <property type="molecule type" value="Genomic_DNA"/>
</dbReference>
<evidence type="ECO:0000256" key="7">
    <source>
        <dbReference type="ARBA" id="ARBA00022763"/>
    </source>
</evidence>
<dbReference type="GO" id="GO:0006308">
    <property type="term" value="P:DNA catabolic process"/>
    <property type="evidence" value="ECO:0007669"/>
    <property type="project" value="UniProtKB-UniRule"/>
</dbReference>
<dbReference type="FunFam" id="3.40.50.10130:FF:000003">
    <property type="entry name" value="Crossover junction endonuclease MUS81"/>
    <property type="match status" value="1"/>
</dbReference>
<evidence type="ECO:0000256" key="4">
    <source>
        <dbReference type="ARBA" id="ARBA00022722"/>
    </source>
</evidence>
<feature type="region of interest" description="Disordered" evidence="14">
    <location>
        <begin position="140"/>
        <end position="205"/>
    </location>
</feature>
<evidence type="ECO:0000256" key="6">
    <source>
        <dbReference type="ARBA" id="ARBA00022759"/>
    </source>
</evidence>
<dbReference type="AlphaFoldDB" id="A0A4Z2BPI5"/>
<dbReference type="GO" id="GO:0000727">
    <property type="term" value="P:double-strand break repair via break-induced replication"/>
    <property type="evidence" value="ECO:0007669"/>
    <property type="project" value="UniProtKB-UniRule"/>
</dbReference>
<keyword evidence="5 13" id="KW-0479">Metal-binding</keyword>
<evidence type="ECO:0000256" key="10">
    <source>
        <dbReference type="ARBA" id="ARBA00023172"/>
    </source>
</evidence>
<comment type="subcellular location">
    <subcellularLocation>
        <location evidence="2 13">Nucleus</location>
    </subcellularLocation>
</comment>
<dbReference type="GO" id="GO:0000712">
    <property type="term" value="P:resolution of meiotic recombination intermediates"/>
    <property type="evidence" value="ECO:0007669"/>
    <property type="project" value="TreeGrafter"/>
</dbReference>
<dbReference type="Proteomes" id="UP000516260">
    <property type="component" value="Chromosome 2"/>
</dbReference>
<evidence type="ECO:0000256" key="11">
    <source>
        <dbReference type="ARBA" id="ARBA00023204"/>
    </source>
</evidence>
<dbReference type="SMART" id="SM00891">
    <property type="entry name" value="ERCC4"/>
    <property type="match status" value="1"/>
</dbReference>
<dbReference type="GO" id="GO:0048257">
    <property type="term" value="F:3'-flap endonuclease activity"/>
    <property type="evidence" value="ECO:0007669"/>
    <property type="project" value="TreeGrafter"/>
</dbReference>
<dbReference type="InterPro" id="IPR047417">
    <property type="entry name" value="WHD_MUS81"/>
</dbReference>
<dbReference type="GO" id="GO:0003677">
    <property type="term" value="F:DNA binding"/>
    <property type="evidence" value="ECO:0007669"/>
    <property type="project" value="UniProtKB-UniRule"/>
</dbReference>
<keyword evidence="17" id="KW-1185">Reference proteome</keyword>
<evidence type="ECO:0000256" key="8">
    <source>
        <dbReference type="ARBA" id="ARBA00022801"/>
    </source>
</evidence>
<evidence type="ECO:0000313" key="16">
    <source>
        <dbReference type="EMBL" id="TNM93717.1"/>
    </source>
</evidence>
<dbReference type="Gene3D" id="3.40.50.10130">
    <property type="match status" value="1"/>
</dbReference>
<evidence type="ECO:0000259" key="15">
    <source>
        <dbReference type="SMART" id="SM00891"/>
    </source>
</evidence>
<evidence type="ECO:0000313" key="17">
    <source>
        <dbReference type="Proteomes" id="UP000516260"/>
    </source>
</evidence>
<evidence type="ECO:0000256" key="14">
    <source>
        <dbReference type="SAM" id="MobiDB-lite"/>
    </source>
</evidence>
<sequence>MTNFCPLSLFVCKITCLLDSKKSYLQKNVNGDQDKNGRGGRKKKRDYVPQKRSGGYAVLLALFRESQNPGSKGFMFKMELQAEAQQFCDKSFTVPDLGSKYTAWSSVTTLIQKNLVIKTHNPARYSLTEDGLAVAERLDSEHVKKSSTEVDRARNKGENEDDGAGAEVIDLTGSEDGPDEAHASSEAGNLPDRGKNSQGTSGKPSAGCLLPGTYEIILCVDVIETTGGSHHRKQELVKELQGNGVLFDVRKLNVGDFLWVAREKVSPVPGQLQVPGGRELVLDYIIERKRIDDLCSSIIDGRFREQKFRLKRCGLRKPIYLVELHGNAASHQSLPENTLQQAIVSTQVVDGFFVKRVQDVRGVGRLPRHHDSAIDKTVPGDKLSSRSRTRDLLPTCSMRCFFIYHRTERWSAAPESWRATRLGRRTGRASLPARLFRLPSLITVPSKTSVKL</sequence>
<gene>
    <name evidence="16" type="ORF">fugu_001893</name>
</gene>
<organism evidence="16 17">
    <name type="scientific">Takifugu bimaculatus</name>
    <dbReference type="NCBI Taxonomy" id="433685"/>
    <lineage>
        <taxon>Eukaryota</taxon>
        <taxon>Metazoa</taxon>
        <taxon>Chordata</taxon>
        <taxon>Craniata</taxon>
        <taxon>Vertebrata</taxon>
        <taxon>Euteleostomi</taxon>
        <taxon>Actinopterygii</taxon>
        <taxon>Neopterygii</taxon>
        <taxon>Teleostei</taxon>
        <taxon>Neoteleostei</taxon>
        <taxon>Acanthomorphata</taxon>
        <taxon>Eupercaria</taxon>
        <taxon>Tetraodontiformes</taxon>
        <taxon>Tetradontoidea</taxon>
        <taxon>Tetraodontidae</taxon>
        <taxon>Takifugu</taxon>
    </lineage>
</organism>
<comment type="function">
    <text evidence="13">Interacts with EME1 to form a DNA structure-specific endonuclease with substrate preference for branched DNA structures with a 5'-end at the branch nick. Typical substrates include 3'-flap structures, D-loops, replication forks and nicked Holliday junctions. May be required in mitosis for the processing of stalled or collapsed replication fork intermediates. May be required in meiosis for the repair of meiosis-specific double strand breaks subsequent to single-end invasion (SEI).</text>
</comment>
<feature type="region of interest" description="Disordered" evidence="14">
    <location>
        <begin position="28"/>
        <end position="47"/>
    </location>
</feature>
<dbReference type="CDD" id="cd20074">
    <property type="entry name" value="XPF_nuclease_Mus81"/>
    <property type="match status" value="1"/>
</dbReference>
<dbReference type="Pfam" id="PF02732">
    <property type="entry name" value="ERCC4"/>
    <property type="match status" value="1"/>
</dbReference>
<evidence type="ECO:0000256" key="13">
    <source>
        <dbReference type="RuleBase" id="RU369042"/>
    </source>
</evidence>
<evidence type="ECO:0000256" key="3">
    <source>
        <dbReference type="ARBA" id="ARBA00010015"/>
    </source>
</evidence>
<evidence type="ECO:0000256" key="2">
    <source>
        <dbReference type="ARBA" id="ARBA00004123"/>
    </source>
</evidence>
<dbReference type="GO" id="GO:0031573">
    <property type="term" value="P:mitotic intra-S DNA damage checkpoint signaling"/>
    <property type="evidence" value="ECO:0007669"/>
    <property type="project" value="TreeGrafter"/>
</dbReference>
<keyword evidence="6 13" id="KW-0255">Endonuclease</keyword>
<keyword evidence="10 13" id="KW-0233">DNA recombination</keyword>
<comment type="similarity">
    <text evidence="3 13">Belongs to the XPF family.</text>
</comment>
<dbReference type="PANTHER" id="PTHR13451:SF0">
    <property type="entry name" value="CROSSOVER JUNCTION ENDONUCLEASE MUS81"/>
    <property type="match status" value="1"/>
</dbReference>
<dbReference type="CDD" id="cd21036">
    <property type="entry name" value="WH_MUS81"/>
    <property type="match status" value="1"/>
</dbReference>
<comment type="caution">
    <text evidence="16">The sequence shown here is derived from an EMBL/GenBank/DDBJ whole genome shotgun (WGS) entry which is preliminary data.</text>
</comment>
<dbReference type="InterPro" id="IPR033309">
    <property type="entry name" value="Mus81"/>
</dbReference>
<evidence type="ECO:0000256" key="5">
    <source>
        <dbReference type="ARBA" id="ARBA00022723"/>
    </source>
</evidence>
<dbReference type="InterPro" id="IPR047416">
    <property type="entry name" value="XPF_nuclease_Mus81"/>
</dbReference>
<feature type="domain" description="ERCC4" evidence="15">
    <location>
        <begin position="217"/>
        <end position="326"/>
    </location>
</feature>
<dbReference type="InterPro" id="IPR036388">
    <property type="entry name" value="WH-like_DNA-bd_sf"/>
</dbReference>
<dbReference type="EC" id="3.1.22.-" evidence="13"/>
<dbReference type="SUPFAM" id="SSF52980">
    <property type="entry name" value="Restriction endonuclease-like"/>
    <property type="match status" value="1"/>
</dbReference>
<dbReference type="PANTHER" id="PTHR13451">
    <property type="entry name" value="CLASS II CROSSOVER JUNCTION ENDONUCLEASE MUS81"/>
    <property type="match status" value="1"/>
</dbReference>
<dbReference type="FunFam" id="1.10.10.10:FF:000307">
    <property type="entry name" value="Crossover junction endonuclease MUS81"/>
    <property type="match status" value="1"/>
</dbReference>
<proteinExistence type="inferred from homology"/>
<dbReference type="InterPro" id="IPR006166">
    <property type="entry name" value="ERCC4_domain"/>
</dbReference>
<keyword evidence="9 13" id="KW-0460">Magnesium</keyword>
<accession>A0A4Z2BPI5</accession>
<dbReference type="GO" id="GO:0008821">
    <property type="term" value="F:crossover junction DNA endonuclease activity"/>
    <property type="evidence" value="ECO:0007669"/>
    <property type="project" value="UniProtKB-UniRule"/>
</dbReference>
<evidence type="ECO:0000256" key="9">
    <source>
        <dbReference type="ARBA" id="ARBA00022842"/>
    </source>
</evidence>
<dbReference type="Pfam" id="PF21136">
    <property type="entry name" value="WHD_MUS81"/>
    <property type="match status" value="1"/>
</dbReference>
<evidence type="ECO:0000256" key="12">
    <source>
        <dbReference type="ARBA" id="ARBA00023242"/>
    </source>
</evidence>
<dbReference type="GO" id="GO:0048476">
    <property type="term" value="C:Holliday junction resolvase complex"/>
    <property type="evidence" value="ECO:0007669"/>
    <property type="project" value="UniProtKB-UniRule"/>
</dbReference>
<dbReference type="GO" id="GO:0046872">
    <property type="term" value="F:metal ion binding"/>
    <property type="evidence" value="ECO:0007669"/>
    <property type="project" value="UniProtKB-UniRule"/>
</dbReference>
<keyword evidence="11 13" id="KW-0234">DNA repair</keyword>
<dbReference type="GO" id="GO:0005634">
    <property type="term" value="C:nucleus"/>
    <property type="evidence" value="ECO:0007669"/>
    <property type="project" value="UniProtKB-SubCell"/>
</dbReference>
<dbReference type="Gene3D" id="1.10.10.10">
    <property type="entry name" value="Winged helix-like DNA-binding domain superfamily/Winged helix DNA-binding domain"/>
    <property type="match status" value="1"/>
</dbReference>
<dbReference type="InterPro" id="IPR011335">
    <property type="entry name" value="Restrct_endonuc-II-like"/>
</dbReference>
<comment type="subunit">
    <text evidence="13">Interacts with EME1.</text>
</comment>
<keyword evidence="12 13" id="KW-0539">Nucleus</keyword>
<evidence type="ECO:0000256" key="1">
    <source>
        <dbReference type="ARBA" id="ARBA00001946"/>
    </source>
</evidence>
<reference evidence="16 17" key="1">
    <citation type="submission" date="2019-04" db="EMBL/GenBank/DDBJ databases">
        <title>The sequence and de novo assembly of Takifugu bimaculatus genome using PacBio and Hi-C technologies.</title>
        <authorList>
            <person name="Xu P."/>
            <person name="Liu B."/>
            <person name="Zhou Z."/>
        </authorList>
    </citation>
    <scope>NUCLEOTIDE SEQUENCE [LARGE SCALE GENOMIC DNA]</scope>
    <source>
        <strain evidence="16">TB-2018</strain>
        <tissue evidence="16">Muscle</tissue>
    </source>
</reference>
<keyword evidence="4 13" id="KW-0540">Nuclease</keyword>